<keyword evidence="3" id="KW-1185">Reference proteome</keyword>
<keyword evidence="1" id="KW-0812">Transmembrane</keyword>
<evidence type="ECO:0000313" key="3">
    <source>
        <dbReference type="Proteomes" id="UP000030023"/>
    </source>
</evidence>
<proteinExistence type="predicted"/>
<keyword evidence="1" id="KW-1133">Transmembrane helix</keyword>
<sequence>MNMQTVNRLESRRFLEKRNKTVTASILAFWGLITILPFLWMFLSSF</sequence>
<evidence type="ECO:0000313" key="2">
    <source>
        <dbReference type="EMBL" id="KGO32539.1"/>
    </source>
</evidence>
<evidence type="ECO:0000256" key="1">
    <source>
        <dbReference type="SAM" id="Phobius"/>
    </source>
</evidence>
<organism evidence="2 3">
    <name type="scientific">Oenococcus alcoholitolerans</name>
    <dbReference type="NCBI Taxonomy" id="931074"/>
    <lineage>
        <taxon>Bacteria</taxon>
        <taxon>Bacillati</taxon>
        <taxon>Bacillota</taxon>
        <taxon>Bacilli</taxon>
        <taxon>Lactobacillales</taxon>
        <taxon>Lactobacillaceae</taxon>
        <taxon>Oenococcus</taxon>
    </lineage>
</organism>
<name>A0ABR4XU89_9LACO</name>
<dbReference type="Proteomes" id="UP000030023">
    <property type="component" value="Unassembled WGS sequence"/>
</dbReference>
<gene>
    <name evidence="2" type="ORF">Q757_00435</name>
</gene>
<accession>A0ABR4XU89</accession>
<protein>
    <recommendedName>
        <fullName evidence="4">Sugar ABC transporter permease</fullName>
    </recommendedName>
</protein>
<dbReference type="EMBL" id="AXCV01000007">
    <property type="protein sequence ID" value="KGO32539.1"/>
    <property type="molecule type" value="Genomic_DNA"/>
</dbReference>
<reference evidence="2 3" key="1">
    <citation type="journal article" date="2014" name="Antonie Van Leeuwenhoek">
        <title>Oenococcus alcoholitolerans sp. nov., a lactic acid bacteria isolated from cachaca and ethanol fermentation processes.</title>
        <authorList>
            <person name="Badotti F."/>
            <person name="Moreira A.P."/>
            <person name="Tonon L.A."/>
            <person name="de Lucena B.T."/>
            <person name="Gomes Fde C."/>
            <person name="Kruger R."/>
            <person name="Thompson C.C."/>
            <person name="de Morais M.A.Jr."/>
            <person name="Rosa C.A."/>
            <person name="Thompson F.L."/>
        </authorList>
    </citation>
    <scope>NUCLEOTIDE SEQUENCE [LARGE SCALE GENOMIC DNA]</scope>
    <source>
        <strain evidence="2 3">UFRJ-M7.2.18</strain>
    </source>
</reference>
<evidence type="ECO:0008006" key="4">
    <source>
        <dbReference type="Google" id="ProtNLM"/>
    </source>
</evidence>
<comment type="caution">
    <text evidence="2">The sequence shown here is derived from an EMBL/GenBank/DDBJ whole genome shotgun (WGS) entry which is preliminary data.</text>
</comment>
<feature type="transmembrane region" description="Helical" evidence="1">
    <location>
        <begin position="21"/>
        <end position="43"/>
    </location>
</feature>
<keyword evidence="1" id="KW-0472">Membrane</keyword>